<dbReference type="EMBL" id="CP000447">
    <property type="protein sequence ID" value="ABI72196.1"/>
    <property type="molecule type" value="Genomic_DNA"/>
</dbReference>
<dbReference type="eggNOG" id="COG3409">
    <property type="taxonomic scope" value="Bacteria"/>
</dbReference>
<dbReference type="HOGENOM" id="CLU_057859_2_1_6"/>
<keyword evidence="3" id="KW-1185">Reference proteome</keyword>
<protein>
    <recommendedName>
        <fullName evidence="1">N-acetylmuramidase domain-containing protein</fullName>
    </recommendedName>
</protein>
<dbReference type="KEGG" id="sfr:Sfri_2350"/>
<feature type="domain" description="N-acetylmuramidase" evidence="1">
    <location>
        <begin position="112"/>
        <end position="277"/>
    </location>
</feature>
<sequence length="280" mass="31766" precursor="true">MFFFALFVIFRPSPVIESEPPFIELSMAANKLKRSVLCINGVTNDRHFDKTCFAFMAFTRGNICLAINLITKCHECSSVFNLSHYFYSFFCGDSSVSESDYLDIANQLGCKVAAIKAVADVESSGDAFFSNGKPKILFEAHIFARLTNHKYDQSHPSVSSRTWNRSLYTGGSQEYARLEIAMSLDTSEALKSTSWGRFQIMGFNYSESGFTSVEAFVKAMFSSERKQLDAFVSFVKNKGLEKYLITLDWASFAKGYNGSQYEQNKYDIKLHKAFEKYDKK</sequence>
<evidence type="ECO:0000313" key="2">
    <source>
        <dbReference type="EMBL" id="ABI72196.1"/>
    </source>
</evidence>
<dbReference type="InterPro" id="IPR024408">
    <property type="entry name" value="Muramidase"/>
</dbReference>
<dbReference type="Pfam" id="PF11860">
    <property type="entry name" value="Muramidase"/>
    <property type="match status" value="1"/>
</dbReference>
<name>Q080W9_SHEFN</name>
<proteinExistence type="predicted"/>
<organism evidence="2 3">
    <name type="scientific">Shewanella frigidimarina (strain NCIMB 400)</name>
    <dbReference type="NCBI Taxonomy" id="318167"/>
    <lineage>
        <taxon>Bacteria</taxon>
        <taxon>Pseudomonadati</taxon>
        <taxon>Pseudomonadota</taxon>
        <taxon>Gammaproteobacteria</taxon>
        <taxon>Alteromonadales</taxon>
        <taxon>Shewanellaceae</taxon>
        <taxon>Shewanella</taxon>
    </lineage>
</organism>
<accession>Q080W9</accession>
<evidence type="ECO:0000313" key="3">
    <source>
        <dbReference type="Proteomes" id="UP000000684"/>
    </source>
</evidence>
<dbReference type="AlphaFoldDB" id="Q080W9"/>
<evidence type="ECO:0000259" key="1">
    <source>
        <dbReference type="Pfam" id="PF11860"/>
    </source>
</evidence>
<dbReference type="Proteomes" id="UP000000684">
    <property type="component" value="Chromosome"/>
</dbReference>
<reference evidence="2 3" key="1">
    <citation type="submission" date="2006-08" db="EMBL/GenBank/DDBJ databases">
        <title>Complete sequence of Shewanella frigidimarina NCIMB 400.</title>
        <authorList>
            <consortium name="US DOE Joint Genome Institute"/>
            <person name="Copeland A."/>
            <person name="Lucas S."/>
            <person name="Lapidus A."/>
            <person name="Barry K."/>
            <person name="Detter J.C."/>
            <person name="Glavina del Rio T."/>
            <person name="Hammon N."/>
            <person name="Israni S."/>
            <person name="Dalin E."/>
            <person name="Tice H."/>
            <person name="Pitluck S."/>
            <person name="Fredrickson J.K."/>
            <person name="Kolker E."/>
            <person name="McCuel L.A."/>
            <person name="DiChristina T."/>
            <person name="Nealson K.H."/>
            <person name="Newman D."/>
            <person name="Tiedje J.M."/>
            <person name="Zhou J."/>
            <person name="Romine M.F."/>
            <person name="Culley D.E."/>
            <person name="Serres M."/>
            <person name="Chertkov O."/>
            <person name="Brettin T."/>
            <person name="Bruce D."/>
            <person name="Han C."/>
            <person name="Tapia R."/>
            <person name="Gilna P."/>
            <person name="Schmutz J."/>
            <person name="Larimer F."/>
            <person name="Land M."/>
            <person name="Hauser L."/>
            <person name="Kyrpides N."/>
            <person name="Mikhailova N."/>
            <person name="Richardson P."/>
        </authorList>
    </citation>
    <scope>NUCLEOTIDE SEQUENCE [LARGE SCALE GENOMIC DNA]</scope>
    <source>
        <strain evidence="2 3">NCIMB 400</strain>
    </source>
</reference>
<dbReference type="STRING" id="318167.Sfri_2350"/>
<gene>
    <name evidence="2" type="ordered locus">Sfri_2350</name>
</gene>